<dbReference type="PANTHER" id="PTHR43537">
    <property type="entry name" value="TRANSCRIPTIONAL REGULATOR, GNTR FAMILY"/>
    <property type="match status" value="1"/>
</dbReference>
<keyword evidence="1" id="KW-0805">Transcription regulation</keyword>
<dbReference type="AlphaFoldDB" id="A0A2A4Z5J4"/>
<dbReference type="Pfam" id="PF07729">
    <property type="entry name" value="FCD"/>
    <property type="match status" value="1"/>
</dbReference>
<proteinExistence type="predicted"/>
<evidence type="ECO:0000259" key="4">
    <source>
        <dbReference type="PROSITE" id="PS50949"/>
    </source>
</evidence>
<name>A0A2A4Z5J4_9PROT</name>
<reference key="1">
    <citation type="submission" date="2017-08" db="EMBL/GenBank/DDBJ databases">
        <title>A dynamic microbial community with high functional redundancy inhabits the cold, oxic subseafloor aquifer.</title>
        <authorList>
            <person name="Tully B.J."/>
            <person name="Wheat C.G."/>
            <person name="Glazer B.T."/>
            <person name="Huber J.A."/>
        </authorList>
    </citation>
    <scope>NUCLEOTIDE SEQUENCE [LARGE SCALE GENOMIC DNA]</scope>
</reference>
<dbReference type="InterPro" id="IPR008920">
    <property type="entry name" value="TF_FadR/GntR_C"/>
</dbReference>
<dbReference type="PROSITE" id="PS50949">
    <property type="entry name" value="HTH_GNTR"/>
    <property type="match status" value="1"/>
</dbReference>
<dbReference type="Gene3D" id="1.10.10.10">
    <property type="entry name" value="Winged helix-like DNA-binding domain superfamily/Winged helix DNA-binding domain"/>
    <property type="match status" value="1"/>
</dbReference>
<dbReference type="EMBL" id="NVUS01000006">
    <property type="protein sequence ID" value="PCJ01796.1"/>
    <property type="molecule type" value="Genomic_DNA"/>
</dbReference>
<dbReference type="InterPro" id="IPR036390">
    <property type="entry name" value="WH_DNA-bd_sf"/>
</dbReference>
<dbReference type="Pfam" id="PF00392">
    <property type="entry name" value="GntR"/>
    <property type="match status" value="1"/>
</dbReference>
<feature type="domain" description="HTH gntR-type" evidence="4">
    <location>
        <begin position="8"/>
        <end position="75"/>
    </location>
</feature>
<keyword evidence="3" id="KW-0804">Transcription</keyword>
<reference evidence="5" key="2">
    <citation type="journal article" date="2018" name="ISME J.">
        <title>A dynamic microbial community with high functional redundancy inhabits the cold, oxic subseafloor aquifer.</title>
        <authorList>
            <person name="Tully B.J."/>
            <person name="Wheat C.G."/>
            <person name="Glazer B.T."/>
            <person name="Huber J.A."/>
        </authorList>
    </citation>
    <scope>NUCLEOTIDE SEQUENCE</scope>
    <source>
        <strain evidence="5">NORP83</strain>
    </source>
</reference>
<dbReference type="SUPFAM" id="SSF48008">
    <property type="entry name" value="GntR ligand-binding domain-like"/>
    <property type="match status" value="1"/>
</dbReference>
<dbReference type="InterPro" id="IPR000524">
    <property type="entry name" value="Tscrpt_reg_HTH_GntR"/>
</dbReference>
<dbReference type="SMART" id="SM00895">
    <property type="entry name" value="FCD"/>
    <property type="match status" value="1"/>
</dbReference>
<evidence type="ECO:0000313" key="5">
    <source>
        <dbReference type="EMBL" id="PCJ01796.1"/>
    </source>
</evidence>
<dbReference type="PANTHER" id="PTHR43537:SF39">
    <property type="entry name" value="HTH-TYPE TRANSCRIPTIONAL REGULATOR MCBR"/>
    <property type="match status" value="1"/>
</dbReference>
<dbReference type="Gene3D" id="1.20.120.530">
    <property type="entry name" value="GntR ligand-binding domain-like"/>
    <property type="match status" value="1"/>
</dbReference>
<organism evidence="5">
    <name type="scientific">OCS116 cluster bacterium</name>
    <dbReference type="NCBI Taxonomy" id="2030921"/>
    <lineage>
        <taxon>Bacteria</taxon>
        <taxon>Pseudomonadati</taxon>
        <taxon>Pseudomonadota</taxon>
        <taxon>Alphaproteobacteria</taxon>
        <taxon>OCS116 cluster</taxon>
    </lineage>
</organism>
<evidence type="ECO:0000256" key="1">
    <source>
        <dbReference type="ARBA" id="ARBA00023015"/>
    </source>
</evidence>
<dbReference type="SUPFAM" id="SSF46785">
    <property type="entry name" value="Winged helix' DNA-binding domain"/>
    <property type="match status" value="1"/>
</dbReference>
<evidence type="ECO:0000256" key="2">
    <source>
        <dbReference type="ARBA" id="ARBA00023125"/>
    </source>
</evidence>
<gene>
    <name evidence="5" type="ORF">COB13_06345</name>
</gene>
<accession>A0A2A4Z5J4</accession>
<dbReference type="SMART" id="SM00345">
    <property type="entry name" value="HTH_GNTR"/>
    <property type="match status" value="1"/>
</dbReference>
<dbReference type="GO" id="GO:0003700">
    <property type="term" value="F:DNA-binding transcription factor activity"/>
    <property type="evidence" value="ECO:0007669"/>
    <property type="project" value="InterPro"/>
</dbReference>
<protein>
    <submittedName>
        <fullName evidence="5">GntR family transcriptional regulator</fullName>
    </submittedName>
</protein>
<evidence type="ECO:0000256" key="3">
    <source>
        <dbReference type="ARBA" id="ARBA00023163"/>
    </source>
</evidence>
<dbReference type="InterPro" id="IPR036388">
    <property type="entry name" value="WH-like_DNA-bd_sf"/>
</dbReference>
<comment type="caution">
    <text evidence="5">The sequence shown here is derived from an EMBL/GenBank/DDBJ whole genome shotgun (WGS) entry which is preliminary data.</text>
</comment>
<dbReference type="GO" id="GO:0003677">
    <property type="term" value="F:DNA binding"/>
    <property type="evidence" value="ECO:0007669"/>
    <property type="project" value="UniProtKB-KW"/>
</dbReference>
<sequence>MTQMDTKQPEHETIYHKIRNMILFGDVYPGQPITILGLKSELNAGMTPVREAIRRLVAEGALEALGNRRICVPVMNLSKLEQIRIARMAIEPKLAFMAAEHGGAHLNDELKRIDQKLDEAIDQGDIHGYLQYNYEFHFCLYEAANASILYKLALSLWLQIGPSLRIMCGKYGTSNLPDMHKELIQALSLPDAANAQKAIEQDILQGMLHVSEMLSSK</sequence>
<keyword evidence="2" id="KW-0238">DNA-binding</keyword>
<dbReference type="InterPro" id="IPR011711">
    <property type="entry name" value="GntR_C"/>
</dbReference>